<organism evidence="1 3">
    <name type="scientific">Nocardioides ginsengisegetis</name>
    <dbReference type="NCBI Taxonomy" id="661491"/>
    <lineage>
        <taxon>Bacteria</taxon>
        <taxon>Bacillati</taxon>
        <taxon>Actinomycetota</taxon>
        <taxon>Actinomycetes</taxon>
        <taxon>Propionibacteriales</taxon>
        <taxon>Nocardioidaceae</taxon>
        <taxon>Nocardioides</taxon>
    </lineage>
</organism>
<dbReference type="Gene3D" id="1.10.620.20">
    <property type="entry name" value="Ribonucleotide Reductase, subunit A"/>
    <property type="match status" value="1"/>
</dbReference>
<evidence type="ECO:0000313" key="3">
    <source>
        <dbReference type="Proteomes" id="UP000580910"/>
    </source>
</evidence>
<sequence length="297" mass="33344">MPHTMRHAAAPARTTEQRLVDHVERLGAEHPPIELSSVDFTVHRPAVLAERYGHVLDYMARVELEVDRNVLELVTLLPDPPEVDRRFFADVWQPQEVQHGLILDRLQVQVGRPPATPDLDTVGAKIKVLGMLAHVAAIQDVVRMLYYLTGAATERSAVLAYNLLHRGVTEMGETAVADTVIAPIRRQEPGHFAFYQLSARGLWSELTGWQRWLVRRLRRFSFAPVGANHDGQRADFGEVMATLGIADEPSRFAGEISRVERELLWAREQGLKVPAYVARGFHEAVELAHARARRATG</sequence>
<protein>
    <recommendedName>
        <fullName evidence="4">GTP-binding protein LepA</fullName>
    </recommendedName>
</protein>
<dbReference type="InterPro" id="IPR009078">
    <property type="entry name" value="Ferritin-like_SF"/>
</dbReference>
<dbReference type="SUPFAM" id="SSF47240">
    <property type="entry name" value="Ferritin-like"/>
    <property type="match status" value="1"/>
</dbReference>
<evidence type="ECO:0008006" key="4">
    <source>
        <dbReference type="Google" id="ProtNLM"/>
    </source>
</evidence>
<dbReference type="Proteomes" id="UP000580910">
    <property type="component" value="Unassembled WGS sequence"/>
</dbReference>
<keyword evidence="3" id="KW-1185">Reference proteome</keyword>
<dbReference type="EMBL" id="JACGXA010000001">
    <property type="protein sequence ID" value="MBA8805562.1"/>
    <property type="molecule type" value="Genomic_DNA"/>
</dbReference>
<reference evidence="1 3" key="1">
    <citation type="submission" date="2020-07" db="EMBL/GenBank/DDBJ databases">
        <title>Sequencing the genomes of 1000 actinobacteria strains.</title>
        <authorList>
            <person name="Klenk H.-P."/>
        </authorList>
    </citation>
    <scope>NUCLEOTIDE SEQUENCE [LARGE SCALE GENOMIC DNA]</scope>
    <source>
        <strain evidence="1 3">DSM 21349</strain>
    </source>
</reference>
<evidence type="ECO:0000313" key="2">
    <source>
        <dbReference type="EMBL" id="MBA8805609.1"/>
    </source>
</evidence>
<proteinExistence type="predicted"/>
<dbReference type="AlphaFoldDB" id="A0A7W3J3D2"/>
<name>A0A7W3J3D2_9ACTN</name>
<dbReference type="EMBL" id="JACGXA010000003">
    <property type="protein sequence ID" value="MBA8805609.1"/>
    <property type="molecule type" value="Genomic_DNA"/>
</dbReference>
<accession>A0A7W3J3D2</accession>
<dbReference type="RefSeq" id="WP_343055672.1">
    <property type="nucleotide sequence ID" value="NZ_JACGXA010000001.1"/>
</dbReference>
<dbReference type="InterPro" id="IPR012348">
    <property type="entry name" value="RNR-like"/>
</dbReference>
<comment type="caution">
    <text evidence="1">The sequence shown here is derived from an EMBL/GenBank/DDBJ whole genome shotgun (WGS) entry which is preliminary data.</text>
</comment>
<evidence type="ECO:0000313" key="1">
    <source>
        <dbReference type="EMBL" id="MBA8805562.1"/>
    </source>
</evidence>
<dbReference type="GO" id="GO:0016491">
    <property type="term" value="F:oxidoreductase activity"/>
    <property type="evidence" value="ECO:0007669"/>
    <property type="project" value="InterPro"/>
</dbReference>
<gene>
    <name evidence="1" type="ORF">FB382_003853</name>
    <name evidence="2" type="ORF">FB382_003954</name>
</gene>